<protein>
    <recommendedName>
        <fullName evidence="4">Polymerase nucleotidyl transferase domain-containing protein</fullName>
    </recommendedName>
</protein>
<sequence length="250" mass="29295">MDREAQTKRNKLLEKKWRKFLRLRPVFSFIPFLDFVIVSGSLATGNVHENSDFDVIVGARKGKIFTVRAFCVFVFGILGLRRRGIDHKAASSDKVCFNHFVTPKAYRLSPPYNDYWVKLYQNLVPVYGREKAVRDFFRANDWALPAGRQGPRETIFSEKYWQSTNPNPAGGIHMYTTWILKTFFEFVLQGWILGRVFEKFVKIIELHYIKKGIKNGALGFKPRVRYGDDELEFHPDTARIEEMLKEDLRF</sequence>
<gene>
    <name evidence="2" type="ORF">UY55_C0002G0043</name>
</gene>
<name>A0A0G1YJ19_9BACT</name>
<feature type="transmembrane region" description="Helical" evidence="1">
    <location>
        <begin position="21"/>
        <end position="42"/>
    </location>
</feature>
<dbReference type="InterPro" id="IPR043519">
    <property type="entry name" value="NT_sf"/>
</dbReference>
<evidence type="ECO:0000256" key="1">
    <source>
        <dbReference type="SAM" id="Phobius"/>
    </source>
</evidence>
<dbReference type="EMBL" id="LCQK01000002">
    <property type="protein sequence ID" value="KKW14987.1"/>
    <property type="molecule type" value="Genomic_DNA"/>
</dbReference>
<evidence type="ECO:0000313" key="2">
    <source>
        <dbReference type="EMBL" id="KKW14987.1"/>
    </source>
</evidence>
<dbReference type="Proteomes" id="UP000034224">
    <property type="component" value="Unassembled WGS sequence"/>
</dbReference>
<feature type="transmembrane region" description="Helical" evidence="1">
    <location>
        <begin position="62"/>
        <end position="80"/>
    </location>
</feature>
<comment type="caution">
    <text evidence="2">The sequence shown here is derived from an EMBL/GenBank/DDBJ whole genome shotgun (WGS) entry which is preliminary data.</text>
</comment>
<accession>A0A0G1YJ19</accession>
<reference evidence="2 3" key="1">
    <citation type="journal article" date="2015" name="Nature">
        <title>rRNA introns, odd ribosomes, and small enigmatic genomes across a large radiation of phyla.</title>
        <authorList>
            <person name="Brown C.T."/>
            <person name="Hug L.A."/>
            <person name="Thomas B.C."/>
            <person name="Sharon I."/>
            <person name="Castelle C.J."/>
            <person name="Singh A."/>
            <person name="Wilkins M.J."/>
            <person name="Williams K.H."/>
            <person name="Banfield J.F."/>
        </authorList>
    </citation>
    <scope>NUCLEOTIDE SEQUENCE [LARGE SCALE GENOMIC DNA]</scope>
</reference>
<dbReference type="STRING" id="1618665.UY55_C0002G0043"/>
<evidence type="ECO:0000313" key="3">
    <source>
        <dbReference type="Proteomes" id="UP000034224"/>
    </source>
</evidence>
<organism evidence="2 3">
    <name type="scientific">Candidatus Jorgensenbacteria bacterium GW2011_GWB1_50_10</name>
    <dbReference type="NCBI Taxonomy" id="1618665"/>
    <lineage>
        <taxon>Bacteria</taxon>
        <taxon>Candidatus Joergenseniibacteriota</taxon>
    </lineage>
</organism>
<keyword evidence="1" id="KW-0812">Transmembrane</keyword>
<keyword evidence="1" id="KW-0472">Membrane</keyword>
<keyword evidence="1" id="KW-1133">Transmembrane helix</keyword>
<dbReference type="SUPFAM" id="SSF81301">
    <property type="entry name" value="Nucleotidyltransferase"/>
    <property type="match status" value="1"/>
</dbReference>
<evidence type="ECO:0008006" key="4">
    <source>
        <dbReference type="Google" id="ProtNLM"/>
    </source>
</evidence>
<proteinExistence type="predicted"/>
<dbReference type="AlphaFoldDB" id="A0A0G1YJ19"/>